<proteinExistence type="predicted"/>
<comment type="caution">
    <text evidence="3">The sequence shown here is derived from an EMBL/GenBank/DDBJ whole genome shotgun (WGS) entry which is preliminary data.</text>
</comment>
<evidence type="ECO:0000259" key="2">
    <source>
        <dbReference type="Pfam" id="PF02517"/>
    </source>
</evidence>
<sequence>MRSVPALRRRWRVEILIVLALSLGQAGVRALVNLIDVLSQGPLSQATAQLNVPKGNREYFDLTYQLLDNFFALMPVVLVLYLLWKPTRSGFQAVGLTLVRPWRDLLWGLGLMVLVGAPTLGLYAVGRSLGVTAQIVTSSLHDYWWTIPILVISAVRNALVEEVIVVGYLLNRLNQLGWRPWMSIVVSALIRGSYHLYQGFGPFVGNFVMGLLFGWLYTRTKRVMPLVIAHSLLDIAAFSFGSQLGFG</sequence>
<dbReference type="RefSeq" id="WP_179388651.1">
    <property type="nucleotide sequence ID" value="NZ_JACBYQ010000001.1"/>
</dbReference>
<evidence type="ECO:0000256" key="1">
    <source>
        <dbReference type="SAM" id="Phobius"/>
    </source>
</evidence>
<accession>A0A7Y9S7Y7</accession>
<keyword evidence="1" id="KW-1133">Transmembrane helix</keyword>
<feature type="domain" description="CAAX prenyl protease 2/Lysostaphin resistance protein A-like" evidence="2">
    <location>
        <begin position="144"/>
        <end position="235"/>
    </location>
</feature>
<feature type="transmembrane region" description="Helical" evidence="1">
    <location>
        <begin position="62"/>
        <end position="84"/>
    </location>
</feature>
<feature type="transmembrane region" description="Helical" evidence="1">
    <location>
        <begin position="225"/>
        <end position="246"/>
    </location>
</feature>
<dbReference type="AlphaFoldDB" id="A0A7Y9S7Y7"/>
<dbReference type="InterPro" id="IPR003675">
    <property type="entry name" value="Rce1/LyrA-like_dom"/>
</dbReference>
<keyword evidence="1" id="KW-0472">Membrane</keyword>
<organism evidence="3 4">
    <name type="scientific">Psychromicrobium silvestre</name>
    <dbReference type="NCBI Taxonomy" id="1645614"/>
    <lineage>
        <taxon>Bacteria</taxon>
        <taxon>Bacillati</taxon>
        <taxon>Actinomycetota</taxon>
        <taxon>Actinomycetes</taxon>
        <taxon>Micrococcales</taxon>
        <taxon>Micrococcaceae</taxon>
        <taxon>Psychromicrobium</taxon>
    </lineage>
</organism>
<dbReference type="GO" id="GO:0080120">
    <property type="term" value="P:CAAX-box protein maturation"/>
    <property type="evidence" value="ECO:0007669"/>
    <property type="project" value="UniProtKB-ARBA"/>
</dbReference>
<reference evidence="3 4" key="1">
    <citation type="submission" date="2020-07" db="EMBL/GenBank/DDBJ databases">
        <title>Sequencing the genomes of 1000 actinobacteria strains.</title>
        <authorList>
            <person name="Klenk H.-P."/>
        </authorList>
    </citation>
    <scope>NUCLEOTIDE SEQUENCE [LARGE SCALE GENOMIC DNA]</scope>
    <source>
        <strain evidence="3 4">DSM 102047</strain>
    </source>
</reference>
<dbReference type="EMBL" id="JACBYQ010000001">
    <property type="protein sequence ID" value="NYE94942.1"/>
    <property type="molecule type" value="Genomic_DNA"/>
</dbReference>
<keyword evidence="1" id="KW-0812">Transmembrane</keyword>
<keyword evidence="4" id="KW-1185">Reference proteome</keyword>
<dbReference type="GO" id="GO:0004175">
    <property type="term" value="F:endopeptidase activity"/>
    <property type="evidence" value="ECO:0007669"/>
    <property type="project" value="UniProtKB-ARBA"/>
</dbReference>
<dbReference type="Pfam" id="PF02517">
    <property type="entry name" value="Rce1-like"/>
    <property type="match status" value="1"/>
</dbReference>
<evidence type="ECO:0000313" key="4">
    <source>
        <dbReference type="Proteomes" id="UP000521748"/>
    </source>
</evidence>
<evidence type="ECO:0000313" key="3">
    <source>
        <dbReference type="EMBL" id="NYE94942.1"/>
    </source>
</evidence>
<feature type="transmembrane region" description="Helical" evidence="1">
    <location>
        <begin position="200"/>
        <end position="218"/>
    </location>
</feature>
<name>A0A7Y9S7Y7_9MICC</name>
<gene>
    <name evidence="3" type="ORF">FHU41_001163</name>
</gene>
<feature type="transmembrane region" description="Helical" evidence="1">
    <location>
        <begin position="105"/>
        <end position="125"/>
    </location>
</feature>
<dbReference type="Proteomes" id="UP000521748">
    <property type="component" value="Unassembled WGS sequence"/>
</dbReference>
<protein>
    <recommendedName>
        <fullName evidence="2">CAAX prenyl protease 2/Lysostaphin resistance protein A-like domain-containing protein</fullName>
    </recommendedName>
</protein>